<keyword evidence="2" id="KW-1185">Reference proteome</keyword>
<reference evidence="1" key="1">
    <citation type="submission" date="2024-04" db="EMBL/GenBank/DDBJ databases">
        <authorList>
            <consortium name="Molecular Ecology Group"/>
        </authorList>
    </citation>
    <scope>NUCLEOTIDE SEQUENCE</scope>
</reference>
<proteinExistence type="predicted"/>
<organism evidence="1 2">
    <name type="scientific">Lasius platythorax</name>
    <dbReference type="NCBI Taxonomy" id="488582"/>
    <lineage>
        <taxon>Eukaryota</taxon>
        <taxon>Metazoa</taxon>
        <taxon>Ecdysozoa</taxon>
        <taxon>Arthropoda</taxon>
        <taxon>Hexapoda</taxon>
        <taxon>Insecta</taxon>
        <taxon>Pterygota</taxon>
        <taxon>Neoptera</taxon>
        <taxon>Endopterygota</taxon>
        <taxon>Hymenoptera</taxon>
        <taxon>Apocrita</taxon>
        <taxon>Aculeata</taxon>
        <taxon>Formicoidea</taxon>
        <taxon>Formicidae</taxon>
        <taxon>Formicinae</taxon>
        <taxon>Lasius</taxon>
        <taxon>Lasius</taxon>
    </lineage>
</organism>
<dbReference type="EMBL" id="OZ034832">
    <property type="protein sequence ID" value="CAL1689881.1"/>
    <property type="molecule type" value="Genomic_DNA"/>
</dbReference>
<evidence type="ECO:0000313" key="1">
    <source>
        <dbReference type="EMBL" id="CAL1689881.1"/>
    </source>
</evidence>
<evidence type="ECO:0000313" key="2">
    <source>
        <dbReference type="Proteomes" id="UP001497644"/>
    </source>
</evidence>
<dbReference type="Proteomes" id="UP001497644">
    <property type="component" value="Chromosome 9"/>
</dbReference>
<protein>
    <submittedName>
        <fullName evidence="1">Uncharacterized protein</fullName>
    </submittedName>
</protein>
<accession>A0AAV2PD20</accession>
<sequence>MYGCTDVPQCEVTPWHSTYIRCYSMPYAIWLMASALLSVIDSTSRTYSGGSMPAHLPSTVIASLVKRTSRFLDE</sequence>
<dbReference type="AlphaFoldDB" id="A0AAV2PD20"/>
<gene>
    <name evidence="1" type="ORF">LPLAT_LOCUS14709</name>
</gene>
<name>A0AAV2PD20_9HYME</name>